<dbReference type="InterPro" id="IPR045175">
    <property type="entry name" value="M28_fam"/>
</dbReference>
<protein>
    <submittedName>
        <fullName evidence="2">M28 family peptidase</fullName>
    </submittedName>
</protein>
<dbReference type="Gene3D" id="3.50.30.30">
    <property type="match status" value="1"/>
</dbReference>
<dbReference type="GO" id="GO:0008235">
    <property type="term" value="F:metalloexopeptidase activity"/>
    <property type="evidence" value="ECO:0007669"/>
    <property type="project" value="InterPro"/>
</dbReference>
<name>A0A5N0TE82_9GAMM</name>
<evidence type="ECO:0000313" key="3">
    <source>
        <dbReference type="Proteomes" id="UP000325372"/>
    </source>
</evidence>
<accession>A0A5N0TE82</accession>
<reference evidence="2 3" key="1">
    <citation type="submission" date="2019-09" db="EMBL/GenBank/DDBJ databases">
        <title>Wenzhouxiangella sp. Genome sequencing and assembly.</title>
        <authorList>
            <person name="Zhang R."/>
        </authorList>
    </citation>
    <scope>NUCLEOTIDE SEQUENCE [LARGE SCALE GENOMIC DNA]</scope>
    <source>
        <strain evidence="2 3">W260</strain>
    </source>
</reference>
<dbReference type="SUPFAM" id="SSF53187">
    <property type="entry name" value="Zn-dependent exopeptidases"/>
    <property type="match status" value="1"/>
</dbReference>
<dbReference type="GO" id="GO:0006508">
    <property type="term" value="P:proteolysis"/>
    <property type="evidence" value="ECO:0007669"/>
    <property type="project" value="InterPro"/>
</dbReference>
<dbReference type="RefSeq" id="WP_150864269.1">
    <property type="nucleotide sequence ID" value="NZ_VYXP01000005.1"/>
</dbReference>
<dbReference type="InterPro" id="IPR007484">
    <property type="entry name" value="Peptidase_M28"/>
</dbReference>
<dbReference type="Proteomes" id="UP000325372">
    <property type="component" value="Unassembled WGS sequence"/>
</dbReference>
<dbReference type="PANTHER" id="PTHR12147:SF26">
    <property type="entry name" value="PEPTIDASE M28 DOMAIN-CONTAINING PROTEIN"/>
    <property type="match status" value="1"/>
</dbReference>
<organism evidence="2 3">
    <name type="scientific">Marinihelvus fidelis</name>
    <dbReference type="NCBI Taxonomy" id="2613842"/>
    <lineage>
        <taxon>Bacteria</taxon>
        <taxon>Pseudomonadati</taxon>
        <taxon>Pseudomonadota</taxon>
        <taxon>Gammaproteobacteria</taxon>
        <taxon>Chromatiales</taxon>
        <taxon>Wenzhouxiangellaceae</taxon>
        <taxon>Marinihelvus</taxon>
    </lineage>
</organism>
<comment type="caution">
    <text evidence="2">The sequence shown here is derived from an EMBL/GenBank/DDBJ whole genome shotgun (WGS) entry which is preliminary data.</text>
</comment>
<dbReference type="Pfam" id="PF04389">
    <property type="entry name" value="Peptidase_M28"/>
    <property type="match status" value="1"/>
</dbReference>
<evidence type="ECO:0000259" key="1">
    <source>
        <dbReference type="Pfam" id="PF04389"/>
    </source>
</evidence>
<feature type="domain" description="Peptidase M28" evidence="1">
    <location>
        <begin position="260"/>
        <end position="474"/>
    </location>
</feature>
<keyword evidence="3" id="KW-1185">Reference proteome</keyword>
<dbReference type="PANTHER" id="PTHR12147">
    <property type="entry name" value="METALLOPEPTIDASE M28 FAMILY MEMBER"/>
    <property type="match status" value="1"/>
</dbReference>
<gene>
    <name evidence="2" type="ORF">F3N42_09850</name>
</gene>
<dbReference type="InterPro" id="IPR046450">
    <property type="entry name" value="PA_dom_sf"/>
</dbReference>
<sequence>MEFLADDRLGGRQPGTAGYDLAARYVAEQFRNLGVSPAAPGDGWFQPVPLRSASRVEGSDTAAVIQRGRRIELDFPADFFRRPDLLLEQSRLRAAMVFVAYGVDAPALGYSDYTDVDVRGKVVVMLAGTPAALDGDAAGYFGTEQAKLEAAARHGAAGVVFVFTPLNEAVTAWDDIQAMTTAPAIGAINGNGRVTGTVPGLHSATTISHHAAGPLFDGSGHELTDILALDREGGRVPVFGLDGEIKLAQASRHDAIHSANVVGMVPGTDPLLARDLVVYVAHLDHIGVRPIDGEPVVHNGALDNAVGVAVMLDVARRFVKQPSRRTVVFLATTAEEAGLVGADWYARQPLPAGHRPVAVINIDMPVLLFDFTEAVAWGGERSSLGDAFAVAAAESGISVADDPFPGLNIFTRSDHYAFVRQGVPALMLGPAPGPDGGDNAIRFDRFLAESYHRPSDRPGIGIDYAAADRFARLAFRTGEVVAGQSARPRWRAGDFFGETFSR</sequence>
<dbReference type="Gene3D" id="3.40.630.10">
    <property type="entry name" value="Zn peptidases"/>
    <property type="match status" value="1"/>
</dbReference>
<dbReference type="EMBL" id="VYXP01000005">
    <property type="protein sequence ID" value="KAA9131609.1"/>
    <property type="molecule type" value="Genomic_DNA"/>
</dbReference>
<proteinExistence type="predicted"/>
<dbReference type="AlphaFoldDB" id="A0A5N0TE82"/>
<dbReference type="SUPFAM" id="SSF52025">
    <property type="entry name" value="PA domain"/>
    <property type="match status" value="1"/>
</dbReference>
<evidence type="ECO:0000313" key="2">
    <source>
        <dbReference type="EMBL" id="KAA9131609.1"/>
    </source>
</evidence>